<name>A0ABT7N6W2_9BURK</name>
<dbReference type="RefSeq" id="WP_286658746.1">
    <property type="nucleotide sequence ID" value="NZ_JASZYV010000001.1"/>
</dbReference>
<evidence type="ECO:0000256" key="5">
    <source>
        <dbReference type="ARBA" id="ARBA00022679"/>
    </source>
</evidence>
<keyword evidence="7" id="KW-0418">Kinase</keyword>
<keyword evidence="8" id="KW-0067">ATP-binding</keyword>
<dbReference type="PANTHER" id="PTHR43071">
    <property type="entry name" value="2-AMINO-4-HYDROXY-6-HYDROXYMETHYLDIHYDROPTERIDINE PYROPHOSPHOKINASE"/>
    <property type="match status" value="1"/>
</dbReference>
<dbReference type="GO" id="GO:0003848">
    <property type="term" value="F:2-amino-4-hydroxy-6-hydroxymethyldihydropteridine diphosphokinase activity"/>
    <property type="evidence" value="ECO:0007669"/>
    <property type="project" value="UniProtKB-EC"/>
</dbReference>
<evidence type="ECO:0000256" key="11">
    <source>
        <dbReference type="ARBA" id="ARBA00029766"/>
    </source>
</evidence>
<dbReference type="Proteomes" id="UP001174908">
    <property type="component" value="Unassembled WGS sequence"/>
</dbReference>
<evidence type="ECO:0000256" key="4">
    <source>
        <dbReference type="ARBA" id="ARBA00016218"/>
    </source>
</evidence>
<keyword evidence="5 14" id="KW-0808">Transferase</keyword>
<comment type="caution">
    <text evidence="14">The sequence shown here is derived from an EMBL/GenBank/DDBJ whole genome shotgun (WGS) entry which is preliminary data.</text>
</comment>
<keyword evidence="9" id="KW-0289">Folate biosynthesis</keyword>
<evidence type="ECO:0000256" key="2">
    <source>
        <dbReference type="ARBA" id="ARBA00005810"/>
    </source>
</evidence>
<dbReference type="PANTHER" id="PTHR43071:SF1">
    <property type="entry name" value="2-AMINO-4-HYDROXY-6-HYDROXYMETHYLDIHYDROPTERIDINE PYROPHOSPHOKINASE"/>
    <property type="match status" value="1"/>
</dbReference>
<protein>
    <recommendedName>
        <fullName evidence="4">2-amino-4-hydroxy-6-hydroxymethyldihydropteridine pyrophosphokinase</fullName>
        <ecNumber evidence="3">2.7.6.3</ecNumber>
    </recommendedName>
    <alternativeName>
        <fullName evidence="11">6-hydroxymethyl-7,8-dihydropterin pyrophosphokinase</fullName>
    </alternativeName>
    <alternativeName>
        <fullName evidence="12">7,8-dihydro-6-hydroxymethylpterin-pyrophosphokinase</fullName>
    </alternativeName>
</protein>
<comment type="function">
    <text evidence="10">Catalyzes the transfer of pyrophosphate from adenosine triphosphate (ATP) to 6-hydroxymethyl-7,8-dihydropterin, an enzymatic step in folate biosynthesis pathway.</text>
</comment>
<dbReference type="EC" id="2.7.6.3" evidence="3"/>
<reference evidence="14" key="1">
    <citation type="submission" date="2023-06" db="EMBL/GenBank/DDBJ databases">
        <authorList>
            <person name="Jiang Y."/>
            <person name="Liu Q."/>
        </authorList>
    </citation>
    <scope>NUCLEOTIDE SEQUENCE</scope>
    <source>
        <strain evidence="14">CGMCC 1.12089</strain>
    </source>
</reference>
<evidence type="ECO:0000256" key="9">
    <source>
        <dbReference type="ARBA" id="ARBA00022909"/>
    </source>
</evidence>
<evidence type="ECO:0000256" key="12">
    <source>
        <dbReference type="ARBA" id="ARBA00033413"/>
    </source>
</evidence>
<dbReference type="InterPro" id="IPR035907">
    <property type="entry name" value="Hppk_sf"/>
</dbReference>
<sequence length="160" mass="17081">MTGSGTGPATRAAFVAIGANLGDACRAVEDAIAALDNITASSVAARSSLYRSAPVDAKGPDFINAVVELKTALEPLALLEQLQAIEQRAGRERPYRNAPRTLDLDLLDMEGVALDTQRLTLPHPRMNQRAFVLLPLAEIAPERVSADQLQAVAGQQIERL</sequence>
<evidence type="ECO:0000313" key="15">
    <source>
        <dbReference type="Proteomes" id="UP001174908"/>
    </source>
</evidence>
<comment type="pathway">
    <text evidence="1">Cofactor biosynthesis; tetrahydrofolate biosynthesis; 2-amino-4-hydroxy-6-hydroxymethyl-7,8-dihydropteridine diphosphate from 7,8-dihydroneopterin triphosphate: step 4/4.</text>
</comment>
<dbReference type="Gene3D" id="3.30.70.560">
    <property type="entry name" value="7,8-Dihydro-6-hydroxymethylpterin-pyrophosphokinase HPPK"/>
    <property type="match status" value="1"/>
</dbReference>
<evidence type="ECO:0000259" key="13">
    <source>
        <dbReference type="PROSITE" id="PS00794"/>
    </source>
</evidence>
<keyword evidence="15" id="KW-1185">Reference proteome</keyword>
<proteinExistence type="inferred from homology"/>
<gene>
    <name evidence="14" type="primary">folK</name>
    <name evidence="14" type="ORF">QTH91_04080</name>
</gene>
<evidence type="ECO:0000256" key="7">
    <source>
        <dbReference type="ARBA" id="ARBA00022777"/>
    </source>
</evidence>
<dbReference type="SUPFAM" id="SSF55083">
    <property type="entry name" value="6-hydroxymethyl-7,8-dihydropterin pyrophosphokinase, HPPK"/>
    <property type="match status" value="1"/>
</dbReference>
<dbReference type="NCBIfam" id="TIGR01498">
    <property type="entry name" value="folK"/>
    <property type="match status" value="1"/>
</dbReference>
<dbReference type="CDD" id="cd00483">
    <property type="entry name" value="HPPK"/>
    <property type="match status" value="1"/>
</dbReference>
<dbReference type="PROSITE" id="PS00794">
    <property type="entry name" value="HPPK"/>
    <property type="match status" value="1"/>
</dbReference>
<evidence type="ECO:0000256" key="6">
    <source>
        <dbReference type="ARBA" id="ARBA00022741"/>
    </source>
</evidence>
<dbReference type="EMBL" id="JASZYV010000001">
    <property type="protein sequence ID" value="MDM0043652.1"/>
    <property type="molecule type" value="Genomic_DNA"/>
</dbReference>
<organism evidence="14 15">
    <name type="scientific">Variovorax dokdonensis</name>
    <dbReference type="NCBI Taxonomy" id="344883"/>
    <lineage>
        <taxon>Bacteria</taxon>
        <taxon>Pseudomonadati</taxon>
        <taxon>Pseudomonadota</taxon>
        <taxon>Betaproteobacteria</taxon>
        <taxon>Burkholderiales</taxon>
        <taxon>Comamonadaceae</taxon>
        <taxon>Variovorax</taxon>
    </lineage>
</organism>
<feature type="domain" description="7,8-dihydro-6-hydroxymethylpterin-pyrophosphokinase" evidence="13">
    <location>
        <begin position="96"/>
        <end position="107"/>
    </location>
</feature>
<evidence type="ECO:0000256" key="8">
    <source>
        <dbReference type="ARBA" id="ARBA00022840"/>
    </source>
</evidence>
<evidence type="ECO:0000313" key="14">
    <source>
        <dbReference type="EMBL" id="MDM0043652.1"/>
    </source>
</evidence>
<dbReference type="Pfam" id="PF01288">
    <property type="entry name" value="HPPK"/>
    <property type="match status" value="1"/>
</dbReference>
<evidence type="ECO:0000256" key="3">
    <source>
        <dbReference type="ARBA" id="ARBA00013253"/>
    </source>
</evidence>
<evidence type="ECO:0000256" key="1">
    <source>
        <dbReference type="ARBA" id="ARBA00005051"/>
    </source>
</evidence>
<dbReference type="InterPro" id="IPR000550">
    <property type="entry name" value="Hppk"/>
</dbReference>
<keyword evidence="6" id="KW-0547">Nucleotide-binding</keyword>
<comment type="similarity">
    <text evidence="2">Belongs to the HPPK family.</text>
</comment>
<accession>A0ABT7N6W2</accession>
<evidence type="ECO:0000256" key="10">
    <source>
        <dbReference type="ARBA" id="ARBA00029409"/>
    </source>
</evidence>